<reference evidence="1" key="1">
    <citation type="journal article" date="2022" name="bioRxiv">
        <title>Sequencing and chromosome-scale assembly of the giantPleurodeles waltlgenome.</title>
        <authorList>
            <person name="Brown T."/>
            <person name="Elewa A."/>
            <person name="Iarovenko S."/>
            <person name="Subramanian E."/>
            <person name="Araus A.J."/>
            <person name="Petzold A."/>
            <person name="Susuki M."/>
            <person name="Suzuki K.-i.T."/>
            <person name="Hayashi T."/>
            <person name="Toyoda A."/>
            <person name="Oliveira C."/>
            <person name="Osipova E."/>
            <person name="Leigh N.D."/>
            <person name="Simon A."/>
            <person name="Yun M.H."/>
        </authorList>
    </citation>
    <scope>NUCLEOTIDE SEQUENCE</scope>
    <source>
        <strain evidence="1">20211129_DDA</strain>
        <tissue evidence="1">Liver</tissue>
    </source>
</reference>
<dbReference type="Proteomes" id="UP001066276">
    <property type="component" value="Chromosome 11"/>
</dbReference>
<gene>
    <name evidence="1" type="ORF">NDU88_006144</name>
</gene>
<proteinExistence type="predicted"/>
<comment type="caution">
    <text evidence="1">The sequence shown here is derived from an EMBL/GenBank/DDBJ whole genome shotgun (WGS) entry which is preliminary data.</text>
</comment>
<accession>A0AAV7LZC3</accession>
<dbReference type="EMBL" id="JANPWB010000015">
    <property type="protein sequence ID" value="KAJ1093035.1"/>
    <property type="molecule type" value="Genomic_DNA"/>
</dbReference>
<sequence>MGGSTPAGQQADLGSSHKVLAEPESALQRESIGPPAQVIADTGQLLRLLLAAKELRAPVLRTVQSRSRSAVLSLELRWCTYCNSLSCFGLGRCDS</sequence>
<name>A0AAV7LZC3_PLEWA</name>
<protein>
    <submittedName>
        <fullName evidence="1">Uncharacterized protein</fullName>
    </submittedName>
</protein>
<dbReference type="AlphaFoldDB" id="A0AAV7LZC3"/>
<keyword evidence="2" id="KW-1185">Reference proteome</keyword>
<organism evidence="1 2">
    <name type="scientific">Pleurodeles waltl</name>
    <name type="common">Iberian ribbed newt</name>
    <dbReference type="NCBI Taxonomy" id="8319"/>
    <lineage>
        <taxon>Eukaryota</taxon>
        <taxon>Metazoa</taxon>
        <taxon>Chordata</taxon>
        <taxon>Craniata</taxon>
        <taxon>Vertebrata</taxon>
        <taxon>Euteleostomi</taxon>
        <taxon>Amphibia</taxon>
        <taxon>Batrachia</taxon>
        <taxon>Caudata</taxon>
        <taxon>Salamandroidea</taxon>
        <taxon>Salamandridae</taxon>
        <taxon>Pleurodelinae</taxon>
        <taxon>Pleurodeles</taxon>
    </lineage>
</organism>
<evidence type="ECO:0000313" key="1">
    <source>
        <dbReference type="EMBL" id="KAJ1093035.1"/>
    </source>
</evidence>
<evidence type="ECO:0000313" key="2">
    <source>
        <dbReference type="Proteomes" id="UP001066276"/>
    </source>
</evidence>